<evidence type="ECO:0000256" key="1">
    <source>
        <dbReference type="SAM" id="MobiDB-lite"/>
    </source>
</evidence>
<protein>
    <submittedName>
        <fullName evidence="2">Uncharacterized protein</fullName>
    </submittedName>
</protein>
<proteinExistence type="predicted"/>
<organism evidence="2 3">
    <name type="scientific">Myotis myotis</name>
    <name type="common">Greater mouse-eared bat</name>
    <name type="synonym">Vespertilio myotis</name>
    <dbReference type="NCBI Taxonomy" id="51298"/>
    <lineage>
        <taxon>Eukaryota</taxon>
        <taxon>Metazoa</taxon>
        <taxon>Chordata</taxon>
        <taxon>Craniata</taxon>
        <taxon>Vertebrata</taxon>
        <taxon>Euteleostomi</taxon>
        <taxon>Mammalia</taxon>
        <taxon>Eutheria</taxon>
        <taxon>Laurasiatheria</taxon>
        <taxon>Chiroptera</taxon>
        <taxon>Yangochiroptera</taxon>
        <taxon>Vespertilionidae</taxon>
        <taxon>Myotis</taxon>
    </lineage>
</organism>
<evidence type="ECO:0000313" key="3">
    <source>
        <dbReference type="Proteomes" id="UP000527355"/>
    </source>
</evidence>
<feature type="region of interest" description="Disordered" evidence="1">
    <location>
        <begin position="59"/>
        <end position="79"/>
    </location>
</feature>
<gene>
    <name evidence="2" type="ORF">mMyoMyo1_010766</name>
</gene>
<dbReference type="Proteomes" id="UP000527355">
    <property type="component" value="Unassembled WGS sequence"/>
</dbReference>
<dbReference type="AlphaFoldDB" id="A0A7J7Z5R3"/>
<reference evidence="2 3" key="1">
    <citation type="journal article" date="2020" name="Nature">
        <title>Six reference-quality genomes reveal evolution of bat adaptations.</title>
        <authorList>
            <person name="Jebb D."/>
            <person name="Huang Z."/>
            <person name="Pippel M."/>
            <person name="Hughes G.M."/>
            <person name="Lavrichenko K."/>
            <person name="Devanna P."/>
            <person name="Winkler S."/>
            <person name="Jermiin L.S."/>
            <person name="Skirmuntt E.C."/>
            <person name="Katzourakis A."/>
            <person name="Burkitt-Gray L."/>
            <person name="Ray D.A."/>
            <person name="Sullivan K.A.M."/>
            <person name="Roscito J.G."/>
            <person name="Kirilenko B.M."/>
            <person name="Davalos L.M."/>
            <person name="Corthals A.P."/>
            <person name="Power M.L."/>
            <person name="Jones G."/>
            <person name="Ransome R.D."/>
            <person name="Dechmann D.K.N."/>
            <person name="Locatelli A.G."/>
            <person name="Puechmaille S.J."/>
            <person name="Fedrigo O."/>
            <person name="Jarvis E.D."/>
            <person name="Hiller M."/>
            <person name="Vernes S.C."/>
            <person name="Myers E.W."/>
            <person name="Teeling E.C."/>
        </authorList>
    </citation>
    <scope>NUCLEOTIDE SEQUENCE [LARGE SCALE GENOMIC DNA]</scope>
    <source>
        <strain evidence="2">MMyoMyo1</strain>
        <tissue evidence="2">Flight muscle</tissue>
    </source>
</reference>
<comment type="caution">
    <text evidence="2">The sequence shown here is derived from an EMBL/GenBank/DDBJ whole genome shotgun (WGS) entry which is preliminary data.</text>
</comment>
<keyword evidence="3" id="KW-1185">Reference proteome</keyword>
<sequence>MSSAALGRRVWLRPAGMGASAGGPALPPGGSVLSDSGDLSALPTPLFCPPLSSANGGCGWSGREGVPPPSQGSLNSLHPSSLHPVPPLHPTCRSWAGLCSVVGPLPCLPAVRVRGEGGAGGRRGRLCTSPGRLQHRLCLPAGGHSLSSLHQCALWTGNSPGSEEWLPPHPSPVGRKGHKAGVGVVVGGGQAGSAGGQVQAWPSTLRHSACPPGPPSRCVLRQDRAIPSPSPPPQFPNQRHRAPFLCWVPCWQDSQIPDLSALLPYFFTVQGQFSASIGDSPLWG</sequence>
<accession>A0A7J7Z5R3</accession>
<dbReference type="EMBL" id="JABWUV010000003">
    <property type="protein sequence ID" value="KAF6369428.1"/>
    <property type="molecule type" value="Genomic_DNA"/>
</dbReference>
<name>A0A7J7Z5R3_MYOMY</name>
<evidence type="ECO:0000313" key="2">
    <source>
        <dbReference type="EMBL" id="KAF6369428.1"/>
    </source>
</evidence>